<evidence type="ECO:0000256" key="13">
    <source>
        <dbReference type="ARBA" id="ARBA00023136"/>
    </source>
</evidence>
<evidence type="ECO:0000256" key="14">
    <source>
        <dbReference type="SAM" id="Phobius"/>
    </source>
</evidence>
<keyword evidence="6" id="KW-0808">Transferase</keyword>
<protein>
    <recommendedName>
        <fullName evidence="3">histidine kinase</fullName>
        <ecNumber evidence="3">2.7.13.3</ecNumber>
    </recommendedName>
</protein>
<feature type="domain" description="Histidine kinase" evidence="15">
    <location>
        <begin position="260"/>
        <end position="472"/>
    </location>
</feature>
<keyword evidence="9 17" id="KW-0418">Kinase</keyword>
<organism evidence="17 18">
    <name type="scientific">Paenibacillus hemerocallicola</name>
    <dbReference type="NCBI Taxonomy" id="1172614"/>
    <lineage>
        <taxon>Bacteria</taxon>
        <taxon>Bacillati</taxon>
        <taxon>Bacillota</taxon>
        <taxon>Bacilli</taxon>
        <taxon>Bacillales</taxon>
        <taxon>Paenibacillaceae</taxon>
        <taxon>Paenibacillus</taxon>
    </lineage>
</organism>
<evidence type="ECO:0000256" key="8">
    <source>
        <dbReference type="ARBA" id="ARBA00022741"/>
    </source>
</evidence>
<dbReference type="Gene3D" id="6.10.340.10">
    <property type="match status" value="1"/>
</dbReference>
<feature type="transmembrane region" description="Helical" evidence="14">
    <location>
        <begin position="176"/>
        <end position="198"/>
    </location>
</feature>
<evidence type="ECO:0000259" key="15">
    <source>
        <dbReference type="PROSITE" id="PS50109"/>
    </source>
</evidence>
<dbReference type="Proteomes" id="UP000307943">
    <property type="component" value="Unassembled WGS sequence"/>
</dbReference>
<evidence type="ECO:0000256" key="2">
    <source>
        <dbReference type="ARBA" id="ARBA00004651"/>
    </source>
</evidence>
<keyword evidence="5" id="KW-0597">Phosphoprotein</keyword>
<keyword evidence="4" id="KW-1003">Cell membrane</keyword>
<dbReference type="OrthoDB" id="9780718at2"/>
<dbReference type="InterPro" id="IPR003594">
    <property type="entry name" value="HATPase_dom"/>
</dbReference>
<accession>A0A5C4T8J6</accession>
<keyword evidence="13 14" id="KW-0472">Membrane</keyword>
<evidence type="ECO:0000259" key="16">
    <source>
        <dbReference type="PROSITE" id="PS50885"/>
    </source>
</evidence>
<dbReference type="EC" id="2.7.13.3" evidence="3"/>
<evidence type="ECO:0000256" key="1">
    <source>
        <dbReference type="ARBA" id="ARBA00000085"/>
    </source>
</evidence>
<dbReference type="PRINTS" id="PR00344">
    <property type="entry name" value="BCTRLSENSOR"/>
</dbReference>
<dbReference type="SUPFAM" id="SSF55874">
    <property type="entry name" value="ATPase domain of HSP90 chaperone/DNA topoisomerase II/histidine kinase"/>
    <property type="match status" value="1"/>
</dbReference>
<comment type="subcellular location">
    <subcellularLocation>
        <location evidence="2">Cell membrane</location>
        <topology evidence="2">Multi-pass membrane protein</topology>
    </subcellularLocation>
</comment>
<proteinExistence type="predicted"/>
<evidence type="ECO:0000313" key="17">
    <source>
        <dbReference type="EMBL" id="TNJ64649.1"/>
    </source>
</evidence>
<name>A0A5C4T8J6_9BACL</name>
<keyword evidence="18" id="KW-1185">Reference proteome</keyword>
<evidence type="ECO:0000256" key="10">
    <source>
        <dbReference type="ARBA" id="ARBA00022840"/>
    </source>
</evidence>
<dbReference type="CDD" id="cd00082">
    <property type="entry name" value="HisKA"/>
    <property type="match status" value="1"/>
</dbReference>
<keyword evidence="8" id="KW-0547">Nucleotide-binding</keyword>
<dbReference type="Gene3D" id="1.10.287.130">
    <property type="match status" value="1"/>
</dbReference>
<reference evidence="17 18" key="1">
    <citation type="submission" date="2019-05" db="EMBL/GenBank/DDBJ databases">
        <title>We sequenced the genome of Paenibacillus hemerocallicola KCTC 33185 for further insight into its adaptation and study the phylogeny of Paenibacillus.</title>
        <authorList>
            <person name="Narsing Rao M.P."/>
        </authorList>
    </citation>
    <scope>NUCLEOTIDE SEQUENCE [LARGE SCALE GENOMIC DNA]</scope>
    <source>
        <strain evidence="17 18">KCTC 33185</strain>
    </source>
</reference>
<dbReference type="AlphaFoldDB" id="A0A5C4T8J6"/>
<evidence type="ECO:0000256" key="6">
    <source>
        <dbReference type="ARBA" id="ARBA00022679"/>
    </source>
</evidence>
<dbReference type="SMART" id="SM00387">
    <property type="entry name" value="HATPase_c"/>
    <property type="match status" value="1"/>
</dbReference>
<dbReference type="InterPro" id="IPR050398">
    <property type="entry name" value="HssS/ArlS-like"/>
</dbReference>
<evidence type="ECO:0000256" key="5">
    <source>
        <dbReference type="ARBA" id="ARBA00022553"/>
    </source>
</evidence>
<evidence type="ECO:0000313" key="18">
    <source>
        <dbReference type="Proteomes" id="UP000307943"/>
    </source>
</evidence>
<sequence length="472" mass="51274">MKLFVQINVAFGVLLVLVLSVTAVIFHYVLLDHFIQVQKKDMQQMSTSISMQIQALPAVTMAQQGTIFTPEEAAAAATAAAPLAVPTLTVSPVAVAGVEAVVTDSQANVIFSTLSAASVQSVPIRLEQTKAAVASNVTIVQEGKNDSFLVASNEINDGTLTLFMPMSKIKAIEQTLLGRLLIVLCIGGVLVFLLSLIITRRLIKPLMKLRGELRKVENRRFSEVKLVKAGGEIGDVAHTVYEMAEELEKYNRIQKQFIQNASHELKTPLMSIAGYAEGIRDGVFEGEGVHKGLDIIISESGRLKNIVTEMTLLAKLDGEEDIFRLAPVSIAEIVTETVERINPLLVKNGLTVHTSYDDDCDRELVVQADRDKLLQALLNVVSNAARYARKQIRIRAGIDKNQIEISIADDGEGIPDNLLPHLFHRFVKGKDGETGLGLAISRAIVERCGGNISARNRSAGGADVMMRFPTAS</sequence>
<gene>
    <name evidence="17" type="ORF">FE784_19590</name>
</gene>
<dbReference type="Pfam" id="PF02518">
    <property type="entry name" value="HATPase_c"/>
    <property type="match status" value="1"/>
</dbReference>
<dbReference type="PANTHER" id="PTHR45528:SF1">
    <property type="entry name" value="SENSOR HISTIDINE KINASE CPXA"/>
    <property type="match status" value="1"/>
</dbReference>
<dbReference type="InterPro" id="IPR004358">
    <property type="entry name" value="Sig_transdc_His_kin-like_C"/>
</dbReference>
<keyword evidence="11 14" id="KW-1133">Transmembrane helix</keyword>
<dbReference type="InterPro" id="IPR036890">
    <property type="entry name" value="HATPase_C_sf"/>
</dbReference>
<dbReference type="InterPro" id="IPR005467">
    <property type="entry name" value="His_kinase_dom"/>
</dbReference>
<dbReference type="SMART" id="SM00388">
    <property type="entry name" value="HisKA"/>
    <property type="match status" value="1"/>
</dbReference>
<dbReference type="Pfam" id="PF00512">
    <property type="entry name" value="HisKA"/>
    <property type="match status" value="1"/>
</dbReference>
<dbReference type="Gene3D" id="3.30.565.10">
    <property type="entry name" value="Histidine kinase-like ATPase, C-terminal domain"/>
    <property type="match status" value="1"/>
</dbReference>
<dbReference type="GO" id="GO:0005886">
    <property type="term" value="C:plasma membrane"/>
    <property type="evidence" value="ECO:0007669"/>
    <property type="project" value="UniProtKB-SubCell"/>
</dbReference>
<evidence type="ECO:0000256" key="9">
    <source>
        <dbReference type="ARBA" id="ARBA00022777"/>
    </source>
</evidence>
<dbReference type="PROSITE" id="PS50885">
    <property type="entry name" value="HAMP"/>
    <property type="match status" value="1"/>
</dbReference>
<feature type="domain" description="HAMP" evidence="16">
    <location>
        <begin position="200"/>
        <end position="252"/>
    </location>
</feature>
<evidence type="ECO:0000256" key="4">
    <source>
        <dbReference type="ARBA" id="ARBA00022475"/>
    </source>
</evidence>
<dbReference type="SUPFAM" id="SSF47384">
    <property type="entry name" value="Homodimeric domain of signal transducing histidine kinase"/>
    <property type="match status" value="1"/>
</dbReference>
<evidence type="ECO:0000256" key="7">
    <source>
        <dbReference type="ARBA" id="ARBA00022692"/>
    </source>
</evidence>
<comment type="catalytic activity">
    <reaction evidence="1">
        <text>ATP + protein L-histidine = ADP + protein N-phospho-L-histidine.</text>
        <dbReference type="EC" id="2.7.13.3"/>
    </reaction>
</comment>
<dbReference type="EMBL" id="VDCQ01000027">
    <property type="protein sequence ID" value="TNJ64649.1"/>
    <property type="molecule type" value="Genomic_DNA"/>
</dbReference>
<evidence type="ECO:0000256" key="11">
    <source>
        <dbReference type="ARBA" id="ARBA00022989"/>
    </source>
</evidence>
<dbReference type="GO" id="GO:0000155">
    <property type="term" value="F:phosphorelay sensor kinase activity"/>
    <property type="evidence" value="ECO:0007669"/>
    <property type="project" value="InterPro"/>
</dbReference>
<dbReference type="InterPro" id="IPR003660">
    <property type="entry name" value="HAMP_dom"/>
</dbReference>
<dbReference type="InterPro" id="IPR003661">
    <property type="entry name" value="HisK_dim/P_dom"/>
</dbReference>
<evidence type="ECO:0000256" key="12">
    <source>
        <dbReference type="ARBA" id="ARBA00023012"/>
    </source>
</evidence>
<dbReference type="InterPro" id="IPR036097">
    <property type="entry name" value="HisK_dim/P_sf"/>
</dbReference>
<keyword evidence="10" id="KW-0067">ATP-binding</keyword>
<keyword evidence="7 14" id="KW-0812">Transmembrane</keyword>
<evidence type="ECO:0000256" key="3">
    <source>
        <dbReference type="ARBA" id="ARBA00012438"/>
    </source>
</evidence>
<comment type="caution">
    <text evidence="17">The sequence shown here is derived from an EMBL/GenBank/DDBJ whole genome shotgun (WGS) entry which is preliminary data.</text>
</comment>
<feature type="transmembrane region" description="Helical" evidence="14">
    <location>
        <begin position="6"/>
        <end position="30"/>
    </location>
</feature>
<keyword evidence="12" id="KW-0902">Two-component regulatory system</keyword>
<dbReference type="PROSITE" id="PS50109">
    <property type="entry name" value="HIS_KIN"/>
    <property type="match status" value="1"/>
</dbReference>
<dbReference type="CDD" id="cd00075">
    <property type="entry name" value="HATPase"/>
    <property type="match status" value="1"/>
</dbReference>
<dbReference type="RefSeq" id="WP_139603910.1">
    <property type="nucleotide sequence ID" value="NZ_VDCQ01000027.1"/>
</dbReference>
<dbReference type="PANTHER" id="PTHR45528">
    <property type="entry name" value="SENSOR HISTIDINE KINASE CPXA"/>
    <property type="match status" value="1"/>
</dbReference>
<dbReference type="CDD" id="cd06225">
    <property type="entry name" value="HAMP"/>
    <property type="match status" value="1"/>
</dbReference>
<dbReference type="GO" id="GO:0005524">
    <property type="term" value="F:ATP binding"/>
    <property type="evidence" value="ECO:0007669"/>
    <property type="project" value="UniProtKB-KW"/>
</dbReference>